<evidence type="ECO:0000313" key="4">
    <source>
        <dbReference type="Proteomes" id="UP001382904"/>
    </source>
</evidence>
<feature type="domain" description="STAS" evidence="2">
    <location>
        <begin position="17"/>
        <end position="95"/>
    </location>
</feature>
<sequence>MIDAILVTMSHDPTGTVITVIGELDMDTCPALRHATAAAAAHQAALHLDLTGVPFMDVTALHLLLDLHRDFQQRGVALHISGYQRQPKRLLTLTSSRHLLPVPSPQRLPPRSAWGCRAREPGQHPSRSGARLSGWGWAPAGTQPAAAAGPAPDRGGSASAPGRLARPG</sequence>
<feature type="compositionally biased region" description="Low complexity" evidence="1">
    <location>
        <begin position="134"/>
        <end position="162"/>
    </location>
</feature>
<keyword evidence="4" id="KW-1185">Reference proteome</keyword>
<evidence type="ECO:0000259" key="2">
    <source>
        <dbReference type="PROSITE" id="PS50801"/>
    </source>
</evidence>
<dbReference type="InterPro" id="IPR036513">
    <property type="entry name" value="STAS_dom_sf"/>
</dbReference>
<comment type="caution">
    <text evidence="3">The sequence shown here is derived from an EMBL/GenBank/DDBJ whole genome shotgun (WGS) entry which is preliminary data.</text>
</comment>
<dbReference type="PROSITE" id="PS50801">
    <property type="entry name" value="STAS"/>
    <property type="match status" value="1"/>
</dbReference>
<dbReference type="PANTHER" id="PTHR33495">
    <property type="entry name" value="ANTI-SIGMA FACTOR ANTAGONIST TM_1081-RELATED-RELATED"/>
    <property type="match status" value="1"/>
</dbReference>
<organism evidence="3 4">
    <name type="scientific">Streptomyces caledonius</name>
    <dbReference type="NCBI Taxonomy" id="3134107"/>
    <lineage>
        <taxon>Bacteria</taxon>
        <taxon>Bacillati</taxon>
        <taxon>Actinomycetota</taxon>
        <taxon>Actinomycetes</taxon>
        <taxon>Kitasatosporales</taxon>
        <taxon>Streptomycetaceae</taxon>
        <taxon>Streptomyces</taxon>
    </lineage>
</organism>
<accession>A0ABU8UD33</accession>
<dbReference type="SUPFAM" id="SSF52091">
    <property type="entry name" value="SpoIIaa-like"/>
    <property type="match status" value="1"/>
</dbReference>
<gene>
    <name evidence="3" type="ORF">WKI68_40550</name>
</gene>
<dbReference type="Pfam" id="PF01740">
    <property type="entry name" value="STAS"/>
    <property type="match status" value="1"/>
</dbReference>
<dbReference type="Proteomes" id="UP001382904">
    <property type="component" value="Unassembled WGS sequence"/>
</dbReference>
<evidence type="ECO:0000313" key="3">
    <source>
        <dbReference type="EMBL" id="MEJ8645811.1"/>
    </source>
</evidence>
<name>A0ABU8UD33_9ACTN</name>
<dbReference type="EMBL" id="JBBKAM010000004">
    <property type="protein sequence ID" value="MEJ8645811.1"/>
    <property type="molecule type" value="Genomic_DNA"/>
</dbReference>
<dbReference type="Gene3D" id="3.30.750.24">
    <property type="entry name" value="STAS domain"/>
    <property type="match status" value="1"/>
</dbReference>
<dbReference type="InterPro" id="IPR002645">
    <property type="entry name" value="STAS_dom"/>
</dbReference>
<reference evidence="3 4" key="1">
    <citation type="submission" date="2024-03" db="EMBL/GenBank/DDBJ databases">
        <title>Novel Streptomyces species of biotechnological and ecological value are a feature of Machair soil.</title>
        <authorList>
            <person name="Prole J.R."/>
            <person name="Goodfellow M."/>
            <person name="Allenby N."/>
            <person name="Ward A.C."/>
        </authorList>
    </citation>
    <scope>NUCLEOTIDE SEQUENCE [LARGE SCALE GENOMIC DNA]</scope>
    <source>
        <strain evidence="3 4">MS1.HAVA.3</strain>
    </source>
</reference>
<evidence type="ECO:0000256" key="1">
    <source>
        <dbReference type="SAM" id="MobiDB-lite"/>
    </source>
</evidence>
<dbReference type="PANTHER" id="PTHR33495:SF2">
    <property type="entry name" value="ANTI-SIGMA FACTOR ANTAGONIST TM_1081-RELATED"/>
    <property type="match status" value="1"/>
</dbReference>
<feature type="region of interest" description="Disordered" evidence="1">
    <location>
        <begin position="101"/>
        <end position="168"/>
    </location>
</feature>
<proteinExistence type="predicted"/>
<protein>
    <submittedName>
        <fullName evidence="3">STAS domain-containing protein</fullName>
    </submittedName>
</protein>